<dbReference type="InterPro" id="IPR036388">
    <property type="entry name" value="WH-like_DNA-bd_sf"/>
</dbReference>
<dbReference type="Pfam" id="PF01638">
    <property type="entry name" value="HxlR"/>
    <property type="match status" value="1"/>
</dbReference>
<feature type="domain" description="HTH hxlR-type" evidence="4">
    <location>
        <begin position="10"/>
        <end position="109"/>
    </location>
</feature>
<dbReference type="EMBL" id="BNEE01000004">
    <property type="protein sequence ID" value="GHI83226.1"/>
    <property type="molecule type" value="Genomic_DNA"/>
</dbReference>
<gene>
    <name evidence="5" type="ORF">Sxan_05900</name>
</gene>
<evidence type="ECO:0000256" key="2">
    <source>
        <dbReference type="ARBA" id="ARBA00023125"/>
    </source>
</evidence>
<protein>
    <recommendedName>
        <fullName evidence="4">HTH hxlR-type domain-containing protein</fullName>
    </recommendedName>
</protein>
<evidence type="ECO:0000259" key="4">
    <source>
        <dbReference type="PROSITE" id="PS51118"/>
    </source>
</evidence>
<keyword evidence="3" id="KW-0804">Transcription</keyword>
<name>A0A919LBA4_9ACTN</name>
<dbReference type="SUPFAM" id="SSF46785">
    <property type="entry name" value="Winged helix' DNA-binding domain"/>
    <property type="match status" value="1"/>
</dbReference>
<dbReference type="OrthoDB" id="370168at2"/>
<dbReference type="AlphaFoldDB" id="A0A919LBA4"/>
<keyword evidence="1" id="KW-0805">Transcription regulation</keyword>
<dbReference type="PROSITE" id="PS51118">
    <property type="entry name" value="HTH_HXLR"/>
    <property type="match status" value="1"/>
</dbReference>
<dbReference type="GO" id="GO:0003677">
    <property type="term" value="F:DNA binding"/>
    <property type="evidence" value="ECO:0007669"/>
    <property type="project" value="UniProtKB-KW"/>
</dbReference>
<dbReference type="InterPro" id="IPR002577">
    <property type="entry name" value="HTH_HxlR"/>
</dbReference>
<accession>A0A919LBA4</accession>
<evidence type="ECO:0000313" key="6">
    <source>
        <dbReference type="Proteomes" id="UP000600026"/>
    </source>
</evidence>
<dbReference type="PANTHER" id="PTHR33204">
    <property type="entry name" value="TRANSCRIPTIONAL REGULATOR, MARR FAMILY"/>
    <property type="match status" value="1"/>
</dbReference>
<dbReference type="Gene3D" id="1.10.10.10">
    <property type="entry name" value="Winged helix-like DNA-binding domain superfamily/Winged helix DNA-binding domain"/>
    <property type="match status" value="1"/>
</dbReference>
<reference evidence="5" key="1">
    <citation type="submission" date="2020-09" db="EMBL/GenBank/DDBJ databases">
        <title>Whole genome shotgun sequence of Streptomyces xanthophaeus NBRC 12829.</title>
        <authorList>
            <person name="Komaki H."/>
            <person name="Tamura T."/>
        </authorList>
    </citation>
    <scope>NUCLEOTIDE SEQUENCE</scope>
    <source>
        <strain evidence="5">NBRC 12829</strain>
    </source>
</reference>
<proteinExistence type="predicted"/>
<evidence type="ECO:0000256" key="3">
    <source>
        <dbReference type="ARBA" id="ARBA00023163"/>
    </source>
</evidence>
<keyword evidence="2" id="KW-0238">DNA-binding</keyword>
<organism evidence="5 6">
    <name type="scientific">Streptomyces xanthophaeus</name>
    <dbReference type="NCBI Taxonomy" id="67385"/>
    <lineage>
        <taxon>Bacteria</taxon>
        <taxon>Bacillati</taxon>
        <taxon>Actinomycetota</taxon>
        <taxon>Actinomycetes</taxon>
        <taxon>Kitasatosporales</taxon>
        <taxon>Streptomycetaceae</taxon>
        <taxon>Streptomyces</taxon>
    </lineage>
</organism>
<evidence type="ECO:0000313" key="5">
    <source>
        <dbReference type="EMBL" id="GHI83226.1"/>
    </source>
</evidence>
<dbReference type="Proteomes" id="UP000600026">
    <property type="component" value="Unassembled WGS sequence"/>
</dbReference>
<sequence>MTTELDVADADWHAARATIELVAGKWTVAVLGSLATGPQRHNELLRTVGSGISDRVLIRTLRAMESSGLVGRTVRAELSPPGVSYFLTDRGDSLLAPLRQCARWWTLNT</sequence>
<comment type="caution">
    <text evidence="5">The sequence shown here is derived from an EMBL/GenBank/DDBJ whole genome shotgun (WGS) entry which is preliminary data.</text>
</comment>
<dbReference type="RefSeq" id="WP_031137866.1">
    <property type="nucleotide sequence ID" value="NZ_BNEE01000004.1"/>
</dbReference>
<evidence type="ECO:0000256" key="1">
    <source>
        <dbReference type="ARBA" id="ARBA00023015"/>
    </source>
</evidence>
<dbReference type="InterPro" id="IPR036390">
    <property type="entry name" value="WH_DNA-bd_sf"/>
</dbReference>
<keyword evidence="6" id="KW-1185">Reference proteome</keyword>